<evidence type="ECO:0000256" key="7">
    <source>
        <dbReference type="ARBA" id="ARBA00023211"/>
    </source>
</evidence>
<proteinExistence type="inferred from homology"/>
<dbReference type="FunFam" id="3.40.1450.10:FF:000002">
    <property type="entry name" value="2,3-bisphosphoglycerate-independent phosphoglycerate mutase"/>
    <property type="match status" value="1"/>
</dbReference>
<comment type="function">
    <text evidence="2 9">Catalyzes the interconversion of 2-phosphoglycerate and 3-phosphoglycerate.</text>
</comment>
<evidence type="ECO:0000259" key="15">
    <source>
        <dbReference type="Pfam" id="PF06415"/>
    </source>
</evidence>
<dbReference type="Proteomes" id="UP000178490">
    <property type="component" value="Unassembled WGS sequence"/>
</dbReference>
<dbReference type="InterPro" id="IPR005995">
    <property type="entry name" value="Pgm_bpd_ind"/>
</dbReference>
<evidence type="ECO:0000256" key="2">
    <source>
        <dbReference type="ARBA" id="ARBA00002315"/>
    </source>
</evidence>
<keyword evidence="5 9" id="KW-0479">Metal-binding</keyword>
<dbReference type="GO" id="GO:0006007">
    <property type="term" value="P:glucose catabolic process"/>
    <property type="evidence" value="ECO:0007669"/>
    <property type="project" value="InterPro"/>
</dbReference>
<comment type="caution">
    <text evidence="16">The sequence shown here is derived from an EMBL/GenBank/DDBJ whole genome shotgun (WGS) entry which is preliminary data.</text>
</comment>
<evidence type="ECO:0000256" key="6">
    <source>
        <dbReference type="ARBA" id="ARBA00023152"/>
    </source>
</evidence>
<evidence type="ECO:0000313" key="17">
    <source>
        <dbReference type="Proteomes" id="UP000178490"/>
    </source>
</evidence>
<dbReference type="EMBL" id="MFRC01000009">
    <property type="protein sequence ID" value="OGH90071.1"/>
    <property type="molecule type" value="Genomic_DNA"/>
</dbReference>
<dbReference type="GO" id="GO:0005829">
    <property type="term" value="C:cytosol"/>
    <property type="evidence" value="ECO:0007669"/>
    <property type="project" value="TreeGrafter"/>
</dbReference>
<dbReference type="Gene3D" id="3.40.720.10">
    <property type="entry name" value="Alkaline Phosphatase, subunit A"/>
    <property type="match status" value="1"/>
</dbReference>
<dbReference type="InterPro" id="IPR017850">
    <property type="entry name" value="Alkaline_phosphatase_core_sf"/>
</dbReference>
<accession>A0A1F6P1Q1</accession>
<evidence type="ECO:0000256" key="13">
    <source>
        <dbReference type="PIRSR" id="PIRSR001492-3"/>
    </source>
</evidence>
<dbReference type="GO" id="GO:0030145">
    <property type="term" value="F:manganese ion binding"/>
    <property type="evidence" value="ECO:0007669"/>
    <property type="project" value="UniProtKB-UniRule"/>
</dbReference>
<dbReference type="PANTHER" id="PTHR31637:SF0">
    <property type="entry name" value="2,3-BISPHOSPHOGLYCERATE-INDEPENDENT PHOSPHOGLYCERATE MUTASE"/>
    <property type="match status" value="1"/>
</dbReference>
<dbReference type="Pfam" id="PF01676">
    <property type="entry name" value="Metalloenzyme"/>
    <property type="match status" value="1"/>
</dbReference>
<name>A0A1F6P1Q1_9BACT</name>
<feature type="binding site" evidence="9 13">
    <location>
        <position position="406"/>
    </location>
    <ligand>
        <name>Mn(2+)</name>
        <dbReference type="ChEBI" id="CHEBI:29035"/>
        <label>1</label>
    </ligand>
</feature>
<evidence type="ECO:0000256" key="12">
    <source>
        <dbReference type="PIRSR" id="PIRSR001492-2"/>
    </source>
</evidence>
<evidence type="ECO:0000256" key="9">
    <source>
        <dbReference type="HAMAP-Rule" id="MF_01038"/>
    </source>
</evidence>
<dbReference type="EC" id="5.4.2.12" evidence="9 10"/>
<evidence type="ECO:0000256" key="4">
    <source>
        <dbReference type="ARBA" id="ARBA00008819"/>
    </source>
</evidence>
<feature type="binding site" evidence="9 12">
    <location>
        <begin position="261"/>
        <end position="264"/>
    </location>
    <ligand>
        <name>substrate</name>
    </ligand>
</feature>
<keyword evidence="8 9" id="KW-0413">Isomerase</keyword>
<evidence type="ECO:0000256" key="1">
    <source>
        <dbReference type="ARBA" id="ARBA00000370"/>
    </source>
</evidence>
<feature type="binding site" evidence="9 13">
    <location>
        <position position="13"/>
    </location>
    <ligand>
        <name>Mn(2+)</name>
        <dbReference type="ChEBI" id="CHEBI:29035"/>
        <label>2</label>
    </ligand>
</feature>
<comment type="pathway">
    <text evidence="3 9">Carbohydrate degradation; glycolysis; pyruvate from D-glyceraldehyde 3-phosphate: step 3/5.</text>
</comment>
<evidence type="ECO:0000256" key="10">
    <source>
        <dbReference type="NCBIfam" id="TIGR01307"/>
    </source>
</evidence>
<dbReference type="SUPFAM" id="SSF64158">
    <property type="entry name" value="2,3-Bisphosphoglycerate-independent phosphoglycerate mutase, substrate-binding domain"/>
    <property type="match status" value="1"/>
</dbReference>
<feature type="binding site" evidence="9 12">
    <location>
        <position position="186"/>
    </location>
    <ligand>
        <name>substrate</name>
    </ligand>
</feature>
<dbReference type="InterPro" id="IPR036646">
    <property type="entry name" value="PGAM_B_sf"/>
</dbReference>
<feature type="binding site" evidence="9 12">
    <location>
        <position position="126"/>
    </location>
    <ligand>
        <name>substrate</name>
    </ligand>
</feature>
<sequence>MPEIKTTVLVILDGWGVGRKDNTLDPIVPEHAPNYFDFLKKYPNTLLQASGEAVGLFKGQEGNSEAGHINLGAGRVVKQDGLYVSDAIVDGTFFKNNAFEQAVHHVKKFKTSIHLMGLLSNHNSAHSCPEHLYALLDLLHREKITNVYLHLFTDGRDSAQHDAVRHLENLRTHLYGNEKIATMMGRLFAMDRNKNWKRTKYAYEALVLGKGQTANGAEDALLKAYNRGETDEFIYPTIILENKKPVAVIKDNDSVIFFNLRSDRAREITKSIVQKDFEKVNPGAFKRTRVPKNIRFVALTDFGPDLPGVLTAFPSRDVDNSLVQFLCPRKQLYVAESEKFAHVTYFFNGGYAQHFCDEDWVKIPTPTAENYENIPEMNAKGVGDKVVDAINSGKYEFITCNFANADMVGHTGNFKAAQEAVKSIDLQLGRIVQALTVNKGQGIITADHGNIEEMLNIRTGGIDTEHSLNPVPCIVVGSKAKKIRKLGKLADVAPTILRMMGIKKPKEMTGKSLI</sequence>
<feature type="domain" description="BPG-independent PGAM N-terminal" evidence="15">
    <location>
        <begin position="84"/>
        <end position="302"/>
    </location>
</feature>
<evidence type="ECO:0000256" key="3">
    <source>
        <dbReference type="ARBA" id="ARBA00004798"/>
    </source>
</evidence>
<dbReference type="InterPro" id="IPR006124">
    <property type="entry name" value="Metalloenzyme"/>
</dbReference>
<comment type="subunit">
    <text evidence="9">Monomer.</text>
</comment>
<evidence type="ECO:0000256" key="11">
    <source>
        <dbReference type="PIRSR" id="PIRSR001492-1"/>
    </source>
</evidence>
<dbReference type="Gene3D" id="3.40.1450.10">
    <property type="entry name" value="BPG-independent phosphoglycerate mutase, domain B"/>
    <property type="match status" value="1"/>
</dbReference>
<keyword evidence="7 9" id="KW-0464">Manganese</keyword>
<feature type="binding site" evidence="9 13">
    <location>
        <position position="447"/>
    </location>
    <ligand>
        <name>Mn(2+)</name>
        <dbReference type="ChEBI" id="CHEBI:29035"/>
        <label>2</label>
    </ligand>
</feature>
<feature type="binding site" evidence="9 13">
    <location>
        <position position="410"/>
    </location>
    <ligand>
        <name>Mn(2+)</name>
        <dbReference type="ChEBI" id="CHEBI:29035"/>
        <label>1</label>
    </ligand>
</feature>
<evidence type="ECO:0000313" key="16">
    <source>
        <dbReference type="EMBL" id="OGH90071.1"/>
    </source>
</evidence>
<dbReference type="HAMAP" id="MF_01038">
    <property type="entry name" value="GpmI"/>
    <property type="match status" value="1"/>
</dbReference>
<dbReference type="UniPathway" id="UPA00109">
    <property type="reaction ID" value="UER00186"/>
</dbReference>
<comment type="cofactor">
    <cofactor evidence="9">
        <name>Mn(2+)</name>
        <dbReference type="ChEBI" id="CHEBI:29035"/>
    </cofactor>
    <text evidence="9">Binds 2 manganese ions per subunit.</text>
</comment>
<dbReference type="GO" id="GO:0006096">
    <property type="term" value="P:glycolytic process"/>
    <property type="evidence" value="ECO:0007669"/>
    <property type="project" value="UniProtKB-UniRule"/>
</dbReference>
<gene>
    <name evidence="9" type="primary">gpmI</name>
    <name evidence="16" type="ORF">A2537_02390</name>
</gene>
<feature type="binding site" evidence="9 13">
    <location>
        <position position="448"/>
    </location>
    <ligand>
        <name>Mn(2+)</name>
        <dbReference type="ChEBI" id="CHEBI:29035"/>
        <label>2</label>
    </ligand>
</feature>
<evidence type="ECO:0000259" key="14">
    <source>
        <dbReference type="Pfam" id="PF01676"/>
    </source>
</evidence>
<dbReference type="SUPFAM" id="SSF53649">
    <property type="entry name" value="Alkaline phosphatase-like"/>
    <property type="match status" value="1"/>
</dbReference>
<evidence type="ECO:0000256" key="8">
    <source>
        <dbReference type="ARBA" id="ARBA00023235"/>
    </source>
</evidence>
<comment type="catalytic activity">
    <reaction evidence="1 9">
        <text>(2R)-2-phosphoglycerate = (2R)-3-phosphoglycerate</text>
        <dbReference type="Rhea" id="RHEA:15901"/>
        <dbReference type="ChEBI" id="CHEBI:58272"/>
        <dbReference type="ChEBI" id="CHEBI:58289"/>
        <dbReference type="EC" id="5.4.2.12"/>
    </reaction>
</comment>
<dbReference type="InterPro" id="IPR011258">
    <property type="entry name" value="BPG-indep_PGM_N"/>
</dbReference>
<protein>
    <recommendedName>
        <fullName evidence="9 10">2,3-bisphosphoglycerate-independent phosphoglycerate mutase</fullName>
        <shortName evidence="9">BPG-independent PGAM</shortName>
        <shortName evidence="9">Phosphoglyceromutase</shortName>
        <shortName evidence="9">iPGM</shortName>
        <ecNumber evidence="9 10">5.4.2.12</ecNumber>
    </recommendedName>
</protein>
<organism evidence="16 17">
    <name type="scientific">Candidatus Magasanikbacteria bacterium RIFOXYD2_FULL_36_9</name>
    <dbReference type="NCBI Taxonomy" id="1798707"/>
    <lineage>
        <taxon>Bacteria</taxon>
        <taxon>Candidatus Magasanikiibacteriota</taxon>
    </lineage>
</organism>
<dbReference type="CDD" id="cd16010">
    <property type="entry name" value="iPGM"/>
    <property type="match status" value="1"/>
</dbReference>
<feature type="binding site" evidence="9 13">
    <location>
        <position position="64"/>
    </location>
    <ligand>
        <name>Mn(2+)</name>
        <dbReference type="ChEBI" id="CHEBI:29035"/>
        <label>2</label>
    </ligand>
</feature>
<feature type="binding site" evidence="9 12">
    <location>
        <position position="192"/>
    </location>
    <ligand>
        <name>substrate</name>
    </ligand>
</feature>
<dbReference type="PIRSF" id="PIRSF001492">
    <property type="entry name" value="IPGAM"/>
    <property type="match status" value="1"/>
</dbReference>
<feature type="binding site" evidence="9 12">
    <location>
        <position position="339"/>
    </location>
    <ligand>
        <name>substrate</name>
    </ligand>
</feature>
<dbReference type="GO" id="GO:0004619">
    <property type="term" value="F:phosphoglycerate mutase activity"/>
    <property type="evidence" value="ECO:0007669"/>
    <property type="project" value="UniProtKB-UniRule"/>
</dbReference>
<feature type="domain" description="Metalloenzyme" evidence="14">
    <location>
        <begin position="5"/>
        <end position="504"/>
    </location>
</feature>
<feature type="binding site" evidence="9 13">
    <location>
        <position position="466"/>
    </location>
    <ligand>
        <name>Mn(2+)</name>
        <dbReference type="ChEBI" id="CHEBI:29035"/>
        <label>1</label>
    </ligand>
</feature>
<dbReference type="AlphaFoldDB" id="A0A1F6P1Q1"/>
<feature type="binding site" evidence="9 12">
    <location>
        <begin position="156"/>
        <end position="157"/>
    </location>
    <ligand>
        <name>substrate</name>
    </ligand>
</feature>
<feature type="active site" description="Phosphoserine intermediate" evidence="9 11">
    <location>
        <position position="64"/>
    </location>
</feature>
<comment type="similarity">
    <text evidence="4 9">Belongs to the BPG-independent phosphoglycerate mutase family.</text>
</comment>
<reference evidence="16 17" key="1">
    <citation type="journal article" date="2016" name="Nat. Commun.">
        <title>Thousands of microbial genomes shed light on interconnected biogeochemical processes in an aquifer system.</title>
        <authorList>
            <person name="Anantharaman K."/>
            <person name="Brown C.T."/>
            <person name="Hug L.A."/>
            <person name="Sharon I."/>
            <person name="Castelle C.J."/>
            <person name="Probst A.J."/>
            <person name="Thomas B.C."/>
            <person name="Singh A."/>
            <person name="Wilkins M.J."/>
            <person name="Karaoz U."/>
            <person name="Brodie E.L."/>
            <person name="Williams K.H."/>
            <person name="Hubbard S.S."/>
            <person name="Banfield J.F."/>
        </authorList>
    </citation>
    <scope>NUCLEOTIDE SEQUENCE [LARGE SCALE GENOMIC DNA]</scope>
</reference>
<dbReference type="PANTHER" id="PTHR31637">
    <property type="entry name" value="2,3-BISPHOSPHOGLYCERATE-INDEPENDENT PHOSPHOGLYCERATE MUTASE"/>
    <property type="match status" value="1"/>
</dbReference>
<keyword evidence="6 9" id="KW-0324">Glycolysis</keyword>
<dbReference type="Pfam" id="PF06415">
    <property type="entry name" value="iPGM_N"/>
    <property type="match status" value="1"/>
</dbReference>
<evidence type="ECO:0000256" key="5">
    <source>
        <dbReference type="ARBA" id="ARBA00022723"/>
    </source>
</evidence>
<dbReference type="NCBIfam" id="TIGR01307">
    <property type="entry name" value="pgm_bpd_ind"/>
    <property type="match status" value="1"/>
</dbReference>